<dbReference type="AlphaFoldDB" id="B7FY34"/>
<feature type="compositionally biased region" description="Polar residues" evidence="5">
    <location>
        <begin position="29"/>
        <end position="39"/>
    </location>
</feature>
<dbReference type="FunFam" id="1.10.10.10:FF:000479">
    <property type="entry name" value="Predicted protein"/>
    <property type="match status" value="1"/>
</dbReference>
<dbReference type="GO" id="GO:0005634">
    <property type="term" value="C:nucleus"/>
    <property type="evidence" value="ECO:0007669"/>
    <property type="project" value="UniProtKB-SubCell"/>
</dbReference>
<keyword evidence="8" id="KW-1185">Reference proteome</keyword>
<dbReference type="InterPro" id="IPR000232">
    <property type="entry name" value="HSF_DNA-bd"/>
</dbReference>
<name>B7FY34_PHATC</name>
<proteinExistence type="inferred from homology"/>
<dbReference type="EMBL" id="CM000610">
    <property type="protein sequence ID" value="EEC48851.1"/>
    <property type="molecule type" value="Genomic_DNA"/>
</dbReference>
<dbReference type="PaxDb" id="2850-Phatr45559"/>
<dbReference type="InterPro" id="IPR036388">
    <property type="entry name" value="WH-like_DNA-bd_sf"/>
</dbReference>
<keyword evidence="2" id="KW-0238">DNA-binding</keyword>
<keyword evidence="3" id="KW-0539">Nucleus</keyword>
<dbReference type="RefSeq" id="XP_002179865.1">
    <property type="nucleotide sequence ID" value="XM_002179829.1"/>
</dbReference>
<dbReference type="Proteomes" id="UP000000759">
    <property type="component" value="Chromosome 7"/>
</dbReference>
<dbReference type="PANTHER" id="PTHR10015">
    <property type="entry name" value="HEAT SHOCK TRANSCRIPTION FACTOR"/>
    <property type="match status" value="1"/>
</dbReference>
<dbReference type="GeneID" id="7200625"/>
<evidence type="ECO:0000256" key="4">
    <source>
        <dbReference type="RuleBase" id="RU004020"/>
    </source>
</evidence>
<accession>B7FY34</accession>
<dbReference type="InterPro" id="IPR036390">
    <property type="entry name" value="WH_DNA-bd_sf"/>
</dbReference>
<evidence type="ECO:0000313" key="7">
    <source>
        <dbReference type="EMBL" id="EEC48851.1"/>
    </source>
</evidence>
<dbReference type="KEGG" id="pti:PHATRDRAFT_45559"/>
<evidence type="ECO:0000313" key="8">
    <source>
        <dbReference type="Proteomes" id="UP000000759"/>
    </source>
</evidence>
<dbReference type="PANTHER" id="PTHR10015:SF206">
    <property type="entry name" value="HSF-TYPE DNA-BINDING DOMAIN-CONTAINING PROTEIN"/>
    <property type="match status" value="1"/>
</dbReference>
<dbReference type="eggNOG" id="KOG0627">
    <property type="taxonomic scope" value="Eukaryota"/>
</dbReference>
<dbReference type="Pfam" id="PF00447">
    <property type="entry name" value="HSF_DNA-bind"/>
    <property type="match status" value="1"/>
</dbReference>
<dbReference type="InParanoid" id="B7FY34"/>
<comment type="similarity">
    <text evidence="4">Belongs to the HSF family.</text>
</comment>
<reference evidence="8" key="2">
    <citation type="submission" date="2008-08" db="EMBL/GenBank/DDBJ databases">
        <authorList>
            <consortium name="Diatom Consortium"/>
            <person name="Grigoriev I."/>
            <person name="Grimwood J."/>
            <person name="Kuo A."/>
            <person name="Otillar R.P."/>
            <person name="Salamov A."/>
            <person name="Detter J.C."/>
            <person name="Lindquist E."/>
            <person name="Shapiro H."/>
            <person name="Lucas S."/>
            <person name="Glavina del Rio T."/>
            <person name="Pitluck S."/>
            <person name="Rokhsar D."/>
            <person name="Bowler C."/>
        </authorList>
    </citation>
    <scope>GENOME REANNOTATION</scope>
    <source>
        <strain evidence="8">CCAP 1055/1</strain>
    </source>
</reference>
<dbReference type="OrthoDB" id="46525at2759"/>
<evidence type="ECO:0000256" key="3">
    <source>
        <dbReference type="ARBA" id="ARBA00023242"/>
    </source>
</evidence>
<evidence type="ECO:0000256" key="2">
    <source>
        <dbReference type="ARBA" id="ARBA00023125"/>
    </source>
</evidence>
<dbReference type="GO" id="GO:0043565">
    <property type="term" value="F:sequence-specific DNA binding"/>
    <property type="evidence" value="ECO:0007669"/>
    <property type="project" value="InterPro"/>
</dbReference>
<evidence type="ECO:0000259" key="6">
    <source>
        <dbReference type="SMART" id="SM00415"/>
    </source>
</evidence>
<sequence length="357" mass="40082">MPHTKDTVANFRNINENKMLTLDSDAAGHSSSLAPTTTRPSEKKRGRRAKVEHHFPVPPTIIQVVKKPRTFTNHSYRDFSNVPVEGNESKKPPSIDDMCFAEKVHDILSQQEYNNYISWMPHGRAFRVTVPAAFEKEICETYFGHKRYSSFLRELSNHGFKHISQGSDRNCYYHEFMLRGLPHLCKYMPKSKDARRLIADPENEPNFYVVTKNFPLPDDPAFGHDVAETELEAKQHSLAKRRLYADKMDPYAMVPVKRYALDPSYHFGPSATRLTTSLSASTGYTNPVPLPSTAPYAGFDTDCTDAKNAMLNAAFFQAQTYSLAAEGRIVPGCCDPAAALAVLIGSDKTLDNKPDLS</sequence>
<dbReference type="SMART" id="SM00415">
    <property type="entry name" value="HSF"/>
    <property type="match status" value="1"/>
</dbReference>
<dbReference type="Gene3D" id="1.10.10.10">
    <property type="entry name" value="Winged helix-like DNA-binding domain superfamily/Winged helix DNA-binding domain"/>
    <property type="match status" value="1"/>
</dbReference>
<gene>
    <name evidence="7" type="ORF">PHATRDRAFT_45559</name>
</gene>
<feature type="domain" description="HSF-type DNA-binding" evidence="6">
    <location>
        <begin position="100"/>
        <end position="191"/>
    </location>
</feature>
<reference evidence="7 8" key="1">
    <citation type="journal article" date="2008" name="Nature">
        <title>The Phaeodactylum genome reveals the evolutionary history of diatom genomes.</title>
        <authorList>
            <person name="Bowler C."/>
            <person name="Allen A.E."/>
            <person name="Badger J.H."/>
            <person name="Grimwood J."/>
            <person name="Jabbari K."/>
            <person name="Kuo A."/>
            <person name="Maheswari U."/>
            <person name="Martens C."/>
            <person name="Maumus F."/>
            <person name="Otillar R.P."/>
            <person name="Rayko E."/>
            <person name="Salamov A."/>
            <person name="Vandepoele K."/>
            <person name="Beszteri B."/>
            <person name="Gruber A."/>
            <person name="Heijde M."/>
            <person name="Katinka M."/>
            <person name="Mock T."/>
            <person name="Valentin K."/>
            <person name="Verret F."/>
            <person name="Berges J.A."/>
            <person name="Brownlee C."/>
            <person name="Cadoret J.P."/>
            <person name="Chiovitti A."/>
            <person name="Choi C.J."/>
            <person name="Coesel S."/>
            <person name="De Martino A."/>
            <person name="Detter J.C."/>
            <person name="Durkin C."/>
            <person name="Falciatore A."/>
            <person name="Fournet J."/>
            <person name="Haruta M."/>
            <person name="Huysman M.J."/>
            <person name="Jenkins B.D."/>
            <person name="Jiroutova K."/>
            <person name="Jorgensen R.E."/>
            <person name="Joubert Y."/>
            <person name="Kaplan A."/>
            <person name="Kroger N."/>
            <person name="Kroth P.G."/>
            <person name="La Roche J."/>
            <person name="Lindquist E."/>
            <person name="Lommer M."/>
            <person name="Martin-Jezequel V."/>
            <person name="Lopez P.J."/>
            <person name="Lucas S."/>
            <person name="Mangogna M."/>
            <person name="McGinnis K."/>
            <person name="Medlin L.K."/>
            <person name="Montsant A."/>
            <person name="Oudot-Le Secq M.P."/>
            <person name="Napoli C."/>
            <person name="Obornik M."/>
            <person name="Parker M.S."/>
            <person name="Petit J.L."/>
            <person name="Porcel B.M."/>
            <person name="Poulsen N."/>
            <person name="Robison M."/>
            <person name="Rychlewski L."/>
            <person name="Rynearson T.A."/>
            <person name="Schmutz J."/>
            <person name="Shapiro H."/>
            <person name="Siaut M."/>
            <person name="Stanley M."/>
            <person name="Sussman M.R."/>
            <person name="Taylor A.R."/>
            <person name="Vardi A."/>
            <person name="von Dassow P."/>
            <person name="Vyverman W."/>
            <person name="Willis A."/>
            <person name="Wyrwicz L.S."/>
            <person name="Rokhsar D.S."/>
            <person name="Weissenbach J."/>
            <person name="Armbrust E.V."/>
            <person name="Green B.R."/>
            <person name="Van de Peer Y."/>
            <person name="Grigoriev I.V."/>
        </authorList>
    </citation>
    <scope>NUCLEOTIDE SEQUENCE [LARGE SCALE GENOMIC DNA]</scope>
    <source>
        <strain evidence="7 8">CCAP 1055/1</strain>
    </source>
</reference>
<dbReference type="HOGENOM" id="CLU_757524_0_0_1"/>
<evidence type="ECO:0000256" key="1">
    <source>
        <dbReference type="ARBA" id="ARBA00004123"/>
    </source>
</evidence>
<feature type="region of interest" description="Disordered" evidence="5">
    <location>
        <begin position="23"/>
        <end position="50"/>
    </location>
</feature>
<evidence type="ECO:0000256" key="5">
    <source>
        <dbReference type="SAM" id="MobiDB-lite"/>
    </source>
</evidence>
<organism evidence="7 8">
    <name type="scientific">Phaeodactylum tricornutum (strain CCAP 1055/1)</name>
    <dbReference type="NCBI Taxonomy" id="556484"/>
    <lineage>
        <taxon>Eukaryota</taxon>
        <taxon>Sar</taxon>
        <taxon>Stramenopiles</taxon>
        <taxon>Ochrophyta</taxon>
        <taxon>Bacillariophyta</taxon>
        <taxon>Bacillariophyceae</taxon>
        <taxon>Bacillariophycidae</taxon>
        <taxon>Naviculales</taxon>
        <taxon>Phaeodactylaceae</taxon>
        <taxon>Phaeodactylum</taxon>
    </lineage>
</organism>
<dbReference type="GO" id="GO:0003700">
    <property type="term" value="F:DNA-binding transcription factor activity"/>
    <property type="evidence" value="ECO:0007669"/>
    <property type="project" value="InterPro"/>
</dbReference>
<dbReference type="SUPFAM" id="SSF46785">
    <property type="entry name" value="Winged helix' DNA-binding domain"/>
    <property type="match status" value="1"/>
</dbReference>
<protein>
    <recommendedName>
        <fullName evidence="6">HSF-type DNA-binding domain-containing protein</fullName>
    </recommendedName>
</protein>
<comment type="subcellular location">
    <subcellularLocation>
        <location evidence="1">Nucleus</location>
    </subcellularLocation>
</comment>
<dbReference type="PRINTS" id="PR00056">
    <property type="entry name" value="HSFDOMAIN"/>
</dbReference>